<dbReference type="Proteomes" id="UP000030758">
    <property type="component" value="Unassembled WGS sequence"/>
</dbReference>
<reference evidence="8 10" key="1">
    <citation type="journal article" date="2014" name="Nat. Genet.">
        <title>Genome and transcriptome of the porcine whipworm Trichuris suis.</title>
        <authorList>
            <person name="Jex A.R."/>
            <person name="Nejsum P."/>
            <person name="Schwarz E.M."/>
            <person name="Hu L."/>
            <person name="Young N.D."/>
            <person name="Hall R.S."/>
            <person name="Korhonen P.K."/>
            <person name="Liao S."/>
            <person name="Thamsborg S."/>
            <person name="Xia J."/>
            <person name="Xu P."/>
            <person name="Wang S."/>
            <person name="Scheerlinck J.P."/>
            <person name="Hofmann A."/>
            <person name="Sternberg P.W."/>
            <person name="Wang J."/>
            <person name="Gasser R.B."/>
        </authorList>
    </citation>
    <scope>NUCLEOTIDE SEQUENCE [LARGE SCALE GENOMIC DNA]</scope>
    <source>
        <strain evidence="9">DCEP-RM93F</strain>
        <strain evidence="8">DCEP-RM93M</strain>
    </source>
</reference>
<dbReference type="CDD" id="cd08368">
    <property type="entry name" value="LIM"/>
    <property type="match status" value="1"/>
</dbReference>
<comment type="similarity">
    <text evidence="1">Belongs to the zyxin/ajuba family.</text>
</comment>
<name>A0A085M4E5_9BILA</name>
<dbReference type="AlphaFoldDB" id="A0A085M4E5"/>
<dbReference type="SMART" id="SM00132">
    <property type="entry name" value="LIM"/>
    <property type="match status" value="2"/>
</dbReference>
<dbReference type="EMBL" id="KL363232">
    <property type="protein sequence ID" value="KFD52091.1"/>
    <property type="molecule type" value="Genomic_DNA"/>
</dbReference>
<accession>A0A085M4E5</accession>
<gene>
    <name evidence="8" type="ORF">M513_07073</name>
    <name evidence="9" type="ORF">M514_07073</name>
</gene>
<sequence length="136" mass="15557">MPIKKELKFQKCGVCQTEITNAVAVFAYGDVLHPTCFKCATCDQWLRGGEEYTKTKDVVMCMECMKKQAKDVCAGCKQDLNDRVVVAMNSRWHFNCFVCATCRRPLADVGYFLVNNNPFCSEHYWQLQGHARVTKL</sequence>
<feature type="domain" description="LIM zinc-binding" evidence="7">
    <location>
        <begin position="71"/>
        <end position="130"/>
    </location>
</feature>
<keyword evidence="10" id="KW-1185">Reference proteome</keyword>
<organism evidence="8 10">
    <name type="scientific">Trichuris suis</name>
    <name type="common">pig whipworm</name>
    <dbReference type="NCBI Taxonomy" id="68888"/>
    <lineage>
        <taxon>Eukaryota</taxon>
        <taxon>Metazoa</taxon>
        <taxon>Ecdysozoa</taxon>
        <taxon>Nematoda</taxon>
        <taxon>Enoplea</taxon>
        <taxon>Dorylaimia</taxon>
        <taxon>Trichinellida</taxon>
        <taxon>Trichuridae</taxon>
        <taxon>Trichuris</taxon>
    </lineage>
</organism>
<dbReference type="PANTHER" id="PTHR24212">
    <property type="entry name" value="ZYXIN/TRIP6"/>
    <property type="match status" value="1"/>
</dbReference>
<evidence type="ECO:0000256" key="2">
    <source>
        <dbReference type="ARBA" id="ARBA00022723"/>
    </source>
</evidence>
<proteinExistence type="inferred from homology"/>
<dbReference type="Pfam" id="PF00412">
    <property type="entry name" value="LIM"/>
    <property type="match status" value="2"/>
</dbReference>
<dbReference type="OrthoDB" id="1112565at2759"/>
<evidence type="ECO:0000256" key="4">
    <source>
        <dbReference type="ARBA" id="ARBA00022833"/>
    </source>
</evidence>
<keyword evidence="3" id="KW-0677">Repeat</keyword>
<feature type="domain" description="LIM zinc-binding" evidence="7">
    <location>
        <begin position="10"/>
        <end position="70"/>
    </location>
</feature>
<evidence type="ECO:0000313" key="10">
    <source>
        <dbReference type="Proteomes" id="UP000030764"/>
    </source>
</evidence>
<evidence type="ECO:0000256" key="6">
    <source>
        <dbReference type="PROSITE-ProRule" id="PRU00125"/>
    </source>
</evidence>
<dbReference type="PROSITE" id="PS00478">
    <property type="entry name" value="LIM_DOMAIN_1"/>
    <property type="match status" value="1"/>
</dbReference>
<dbReference type="Gene3D" id="2.10.110.10">
    <property type="entry name" value="Cysteine Rich Protein"/>
    <property type="match status" value="2"/>
</dbReference>
<keyword evidence="5 6" id="KW-0440">LIM domain</keyword>
<dbReference type="PANTHER" id="PTHR24212:SF8">
    <property type="entry name" value="LIM ZINC FINGER DOMAIN CONTAINING PROTEIN"/>
    <property type="match status" value="1"/>
</dbReference>
<dbReference type="EMBL" id="KL367531">
    <property type="protein sequence ID" value="KFD65838.1"/>
    <property type="molecule type" value="Genomic_DNA"/>
</dbReference>
<evidence type="ECO:0000256" key="1">
    <source>
        <dbReference type="ARBA" id="ARBA00009611"/>
    </source>
</evidence>
<dbReference type="Proteomes" id="UP000030764">
    <property type="component" value="Unassembled WGS sequence"/>
</dbReference>
<evidence type="ECO:0000313" key="8">
    <source>
        <dbReference type="EMBL" id="KFD52091.1"/>
    </source>
</evidence>
<keyword evidence="4 6" id="KW-0862">Zinc</keyword>
<dbReference type="PROSITE" id="PS50023">
    <property type="entry name" value="LIM_DOMAIN_2"/>
    <property type="match status" value="2"/>
</dbReference>
<protein>
    <recommendedName>
        <fullName evidence="7">LIM zinc-binding domain-containing protein</fullName>
    </recommendedName>
</protein>
<evidence type="ECO:0000256" key="5">
    <source>
        <dbReference type="ARBA" id="ARBA00023038"/>
    </source>
</evidence>
<dbReference type="GO" id="GO:0046872">
    <property type="term" value="F:metal ion binding"/>
    <property type="evidence" value="ECO:0007669"/>
    <property type="project" value="UniProtKB-KW"/>
</dbReference>
<evidence type="ECO:0000256" key="3">
    <source>
        <dbReference type="ARBA" id="ARBA00022737"/>
    </source>
</evidence>
<keyword evidence="2 6" id="KW-0479">Metal-binding</keyword>
<dbReference type="InterPro" id="IPR001781">
    <property type="entry name" value="Znf_LIM"/>
</dbReference>
<dbReference type="SUPFAM" id="SSF57716">
    <property type="entry name" value="Glucocorticoid receptor-like (DNA-binding domain)"/>
    <property type="match status" value="2"/>
</dbReference>
<evidence type="ECO:0000313" key="9">
    <source>
        <dbReference type="EMBL" id="KFD65838.1"/>
    </source>
</evidence>
<evidence type="ECO:0000259" key="7">
    <source>
        <dbReference type="PROSITE" id="PS50023"/>
    </source>
</evidence>